<organism evidence="2">
    <name type="scientific">Arundo donax</name>
    <name type="common">Giant reed</name>
    <name type="synonym">Donax arundinaceus</name>
    <dbReference type="NCBI Taxonomy" id="35708"/>
    <lineage>
        <taxon>Eukaryota</taxon>
        <taxon>Viridiplantae</taxon>
        <taxon>Streptophyta</taxon>
        <taxon>Embryophyta</taxon>
        <taxon>Tracheophyta</taxon>
        <taxon>Spermatophyta</taxon>
        <taxon>Magnoliopsida</taxon>
        <taxon>Liliopsida</taxon>
        <taxon>Poales</taxon>
        <taxon>Poaceae</taxon>
        <taxon>PACMAD clade</taxon>
        <taxon>Arundinoideae</taxon>
        <taxon>Arundineae</taxon>
        <taxon>Arundo</taxon>
    </lineage>
</organism>
<reference evidence="2" key="2">
    <citation type="journal article" date="2015" name="Data Brief">
        <title>Shoot transcriptome of the giant reed, Arundo donax.</title>
        <authorList>
            <person name="Barrero R.A."/>
            <person name="Guerrero F.D."/>
            <person name="Moolhuijzen P."/>
            <person name="Goolsby J.A."/>
            <person name="Tidwell J."/>
            <person name="Bellgard S.E."/>
            <person name="Bellgard M.I."/>
        </authorList>
    </citation>
    <scope>NUCLEOTIDE SEQUENCE</scope>
    <source>
        <tissue evidence="2">Shoot tissue taken approximately 20 cm above the soil surface</tissue>
    </source>
</reference>
<accession>A0A0A8YAR8</accession>
<sequence length="61" mass="6271">MKSRFGATSGELECRGPARPTAAVPAASSNSGEATLCCGGSMCGGGSSKVELRWRMGAQWY</sequence>
<reference evidence="2" key="1">
    <citation type="submission" date="2014-09" db="EMBL/GenBank/DDBJ databases">
        <authorList>
            <person name="Magalhaes I.L.F."/>
            <person name="Oliveira U."/>
            <person name="Santos F.R."/>
            <person name="Vidigal T.H.D.A."/>
            <person name="Brescovit A.D."/>
            <person name="Santos A.J."/>
        </authorList>
    </citation>
    <scope>NUCLEOTIDE SEQUENCE</scope>
    <source>
        <tissue evidence="2">Shoot tissue taken approximately 20 cm above the soil surface</tissue>
    </source>
</reference>
<dbReference type="EMBL" id="GBRH01274856">
    <property type="protein sequence ID" value="JAD23039.1"/>
    <property type="molecule type" value="Transcribed_RNA"/>
</dbReference>
<dbReference type="AlphaFoldDB" id="A0A0A8YAR8"/>
<evidence type="ECO:0000256" key="1">
    <source>
        <dbReference type="SAM" id="MobiDB-lite"/>
    </source>
</evidence>
<evidence type="ECO:0000313" key="2">
    <source>
        <dbReference type="EMBL" id="JAD23039.1"/>
    </source>
</evidence>
<feature type="region of interest" description="Disordered" evidence="1">
    <location>
        <begin position="1"/>
        <end position="32"/>
    </location>
</feature>
<proteinExistence type="predicted"/>
<protein>
    <submittedName>
        <fullName evidence="2">Uncharacterized protein</fullName>
    </submittedName>
</protein>
<name>A0A0A8YAR8_ARUDO</name>